<dbReference type="SUPFAM" id="SSF46785">
    <property type="entry name" value="Winged helix' DNA-binding domain"/>
    <property type="match status" value="1"/>
</dbReference>
<accession>G9NVA5</accession>
<dbReference type="InterPro" id="IPR036390">
    <property type="entry name" value="WH_DNA-bd_sf"/>
</dbReference>
<keyword evidence="1" id="KW-0489">Methyltransferase</keyword>
<dbReference type="Gene3D" id="3.40.50.150">
    <property type="entry name" value="Vaccinia Virus protein VP39"/>
    <property type="match status" value="1"/>
</dbReference>
<dbReference type="Proteomes" id="UP000005426">
    <property type="component" value="Unassembled WGS sequence"/>
</dbReference>
<evidence type="ECO:0000256" key="2">
    <source>
        <dbReference type="ARBA" id="ARBA00022679"/>
    </source>
</evidence>
<evidence type="ECO:0000259" key="4">
    <source>
        <dbReference type="Pfam" id="PF00891"/>
    </source>
</evidence>
<feature type="domain" description="O-methyltransferase C-terminal" evidence="4">
    <location>
        <begin position="189"/>
        <end position="345"/>
    </location>
</feature>
<dbReference type="GO" id="GO:0008171">
    <property type="term" value="F:O-methyltransferase activity"/>
    <property type="evidence" value="ECO:0007669"/>
    <property type="project" value="InterPro"/>
</dbReference>
<dbReference type="STRING" id="452589.G9NVA5"/>
<evidence type="ECO:0000256" key="1">
    <source>
        <dbReference type="ARBA" id="ARBA00022603"/>
    </source>
</evidence>
<dbReference type="InterPro" id="IPR001077">
    <property type="entry name" value="COMT_C"/>
</dbReference>
<keyword evidence="6" id="KW-1185">Reference proteome</keyword>
<dbReference type="eggNOG" id="KOG3178">
    <property type="taxonomic scope" value="Eukaryota"/>
</dbReference>
<comment type="caution">
    <text evidence="5">The sequence shown here is derived from an EMBL/GenBank/DDBJ whole genome shotgun (WGS) entry which is preliminary data.</text>
</comment>
<dbReference type="OrthoDB" id="4886595at2759"/>
<reference evidence="5 6" key="1">
    <citation type="journal article" date="2011" name="Genome Biol.">
        <title>Comparative genome sequence analysis underscores mycoparasitism as the ancestral life style of Trichoderma.</title>
        <authorList>
            <person name="Kubicek C.P."/>
            <person name="Herrera-Estrella A."/>
            <person name="Seidl-Seiboth V."/>
            <person name="Martinez D.A."/>
            <person name="Druzhinina I.S."/>
            <person name="Thon M."/>
            <person name="Zeilinger S."/>
            <person name="Casas-Flores S."/>
            <person name="Horwitz B.A."/>
            <person name="Mukherjee P.K."/>
            <person name="Mukherjee M."/>
            <person name="Kredics L."/>
            <person name="Alcaraz L.D."/>
            <person name="Aerts A."/>
            <person name="Antal Z."/>
            <person name="Atanasova L."/>
            <person name="Cervantes-Badillo M.G."/>
            <person name="Challacombe J."/>
            <person name="Chertkov O."/>
            <person name="McCluskey K."/>
            <person name="Coulpier F."/>
            <person name="Deshpande N."/>
            <person name="von Doehren H."/>
            <person name="Ebbole D.J."/>
            <person name="Esquivel-Naranjo E.U."/>
            <person name="Fekete E."/>
            <person name="Flipphi M."/>
            <person name="Glaser F."/>
            <person name="Gomez-Rodriguez E.Y."/>
            <person name="Gruber S."/>
            <person name="Han C."/>
            <person name="Henrissat B."/>
            <person name="Hermosa R."/>
            <person name="Hernandez-Onate M."/>
            <person name="Karaffa L."/>
            <person name="Kosti I."/>
            <person name="Le Crom S."/>
            <person name="Lindquist E."/>
            <person name="Lucas S."/>
            <person name="Luebeck M."/>
            <person name="Luebeck P.S."/>
            <person name="Margeot A."/>
            <person name="Metz B."/>
            <person name="Misra M."/>
            <person name="Nevalainen H."/>
            <person name="Omann M."/>
            <person name="Packer N."/>
            <person name="Perrone G."/>
            <person name="Uresti-Rivera E.E."/>
            <person name="Salamov A."/>
            <person name="Schmoll M."/>
            <person name="Seiboth B."/>
            <person name="Shapiro H."/>
            <person name="Sukno S."/>
            <person name="Tamayo-Ramos J.A."/>
            <person name="Tisch D."/>
            <person name="Wiest A."/>
            <person name="Wilkinson H.H."/>
            <person name="Zhang M."/>
            <person name="Coutinho P.M."/>
            <person name="Kenerley C.M."/>
            <person name="Monte E."/>
            <person name="Baker S.E."/>
            <person name="Grigoriev I.V."/>
        </authorList>
    </citation>
    <scope>NUCLEOTIDE SEQUENCE [LARGE SCALE GENOMIC DNA]</scope>
    <source>
        <strain evidence="6">ATCC 20476 / IMI 206040</strain>
    </source>
</reference>
<gene>
    <name evidence="5" type="ORF">TRIATDRAFT_242829</name>
</gene>
<keyword evidence="3" id="KW-0949">S-adenosyl-L-methionine</keyword>
<dbReference type="EMBL" id="ABDG02000024">
    <property type="protein sequence ID" value="EHK44925.1"/>
    <property type="molecule type" value="Genomic_DNA"/>
</dbReference>
<sequence length="366" mass="40951">MAARKLYHKLETNAEKVLRFMNEEPVVYPAIQVLIDTGIWDAWTASGGGEKHIDELRGIAKEDIDPELLQHLLQLLASGNIIEETGEGLFQPTDFSLSLGDKNTLLAPALRVRTDHVMRPSLHFPEFLAKTGYRMPSDDTNSCYIDTYPEKKDYFGRCKENPSYQESFSSFLALWSQHRRPWPQFYDTQALLDSSDLSNGGALVVDIGGHHGADLFHVLKKHPDVPAGSLVLQDLPKVIASAKFTTDKIRAIGHNFFEPQPVKGSRVYYFHAVLHDWPDKTVVDILKQVAAAMKPGYSKLLINDIVLPPVGASIHQTGLDCFMLQISGKERTEAVWNKVISEAGMKIVNVWPDGRGYESLVEAELL</sequence>
<organism evidence="5 6">
    <name type="scientific">Hypocrea atroviridis (strain ATCC 20476 / IMI 206040)</name>
    <name type="common">Trichoderma atroviride</name>
    <dbReference type="NCBI Taxonomy" id="452589"/>
    <lineage>
        <taxon>Eukaryota</taxon>
        <taxon>Fungi</taxon>
        <taxon>Dikarya</taxon>
        <taxon>Ascomycota</taxon>
        <taxon>Pezizomycotina</taxon>
        <taxon>Sordariomycetes</taxon>
        <taxon>Hypocreomycetidae</taxon>
        <taxon>Hypocreales</taxon>
        <taxon>Hypocreaceae</taxon>
        <taxon>Trichoderma</taxon>
    </lineage>
</organism>
<dbReference type="SUPFAM" id="SSF53335">
    <property type="entry name" value="S-adenosyl-L-methionine-dependent methyltransferases"/>
    <property type="match status" value="1"/>
</dbReference>
<dbReference type="Gene3D" id="1.10.10.10">
    <property type="entry name" value="Winged helix-like DNA-binding domain superfamily/Winged helix DNA-binding domain"/>
    <property type="match status" value="1"/>
</dbReference>
<dbReference type="InterPro" id="IPR029063">
    <property type="entry name" value="SAM-dependent_MTases_sf"/>
</dbReference>
<keyword evidence="2" id="KW-0808">Transferase</keyword>
<dbReference type="PANTHER" id="PTHR43712:SF8">
    <property type="entry name" value="O-METHYLTRANSFERASE AF390-400"/>
    <property type="match status" value="1"/>
</dbReference>
<dbReference type="GO" id="GO:0032259">
    <property type="term" value="P:methylation"/>
    <property type="evidence" value="ECO:0007669"/>
    <property type="project" value="UniProtKB-KW"/>
</dbReference>
<dbReference type="PANTHER" id="PTHR43712">
    <property type="entry name" value="PUTATIVE (AFU_ORTHOLOGUE AFUA_4G14580)-RELATED"/>
    <property type="match status" value="1"/>
</dbReference>
<dbReference type="PROSITE" id="PS51683">
    <property type="entry name" value="SAM_OMT_II"/>
    <property type="match status" value="1"/>
</dbReference>
<dbReference type="Pfam" id="PF00891">
    <property type="entry name" value="Methyltransf_2"/>
    <property type="match status" value="1"/>
</dbReference>
<dbReference type="InterPro" id="IPR036388">
    <property type="entry name" value="WH-like_DNA-bd_sf"/>
</dbReference>
<protein>
    <recommendedName>
        <fullName evidence="4">O-methyltransferase C-terminal domain-containing protein</fullName>
    </recommendedName>
</protein>
<dbReference type="HOGENOM" id="CLU_005533_5_0_1"/>
<name>G9NVA5_HYPAI</name>
<evidence type="ECO:0000313" key="6">
    <source>
        <dbReference type="Proteomes" id="UP000005426"/>
    </source>
</evidence>
<evidence type="ECO:0000256" key="3">
    <source>
        <dbReference type="ARBA" id="ARBA00022691"/>
    </source>
</evidence>
<evidence type="ECO:0000313" key="5">
    <source>
        <dbReference type="EMBL" id="EHK44925.1"/>
    </source>
</evidence>
<dbReference type="AlphaFoldDB" id="G9NVA5"/>
<proteinExistence type="predicted"/>
<dbReference type="OMA" id="KRPWPEF"/>
<dbReference type="InterPro" id="IPR016461">
    <property type="entry name" value="COMT-like"/>
</dbReference>